<dbReference type="AlphaFoldDB" id="A0A250WS61"/>
<evidence type="ECO:0000256" key="3">
    <source>
        <dbReference type="SAM" id="SignalP"/>
    </source>
</evidence>
<comment type="caution">
    <text evidence="4">The sequence shown here is derived from an EMBL/GenBank/DDBJ whole genome shotgun (WGS) entry which is preliminary data.</text>
</comment>
<keyword evidence="2" id="KW-0472">Membrane</keyword>
<feature type="chain" id="PRO_5012219583" description="GP46-like surface antigen" evidence="3">
    <location>
        <begin position="28"/>
        <end position="1108"/>
    </location>
</feature>
<feature type="transmembrane region" description="Helical" evidence="2">
    <location>
        <begin position="938"/>
        <end position="962"/>
    </location>
</feature>
<feature type="transmembrane region" description="Helical" evidence="2">
    <location>
        <begin position="974"/>
        <end position="999"/>
    </location>
</feature>
<comment type="subcellular location">
    <subcellularLocation>
        <location evidence="1">Cytoplasm</location>
        <location evidence="1">Cytoskeleton</location>
        <location evidence="1">Cilium axoneme</location>
    </subcellularLocation>
</comment>
<dbReference type="Gene3D" id="3.80.10.10">
    <property type="entry name" value="Ribonuclease Inhibitor"/>
    <property type="match status" value="1"/>
</dbReference>
<reference evidence="4 5" key="1">
    <citation type="submission" date="2017-08" db="EMBL/GenBank/DDBJ databases">
        <title>Acidophilic green algal genome provides insights into adaptation to an acidic environment.</title>
        <authorList>
            <person name="Hirooka S."/>
            <person name="Hirose Y."/>
            <person name="Kanesaki Y."/>
            <person name="Higuchi S."/>
            <person name="Fujiwara T."/>
            <person name="Onuma R."/>
            <person name="Era A."/>
            <person name="Ohbayashi R."/>
            <person name="Uzuka A."/>
            <person name="Nozaki H."/>
            <person name="Yoshikawa H."/>
            <person name="Miyagishima S.Y."/>
        </authorList>
    </citation>
    <scope>NUCLEOTIDE SEQUENCE [LARGE SCALE GENOMIC DNA]</scope>
    <source>
        <strain evidence="4 5">NIES-2499</strain>
    </source>
</reference>
<dbReference type="InterPro" id="IPR032675">
    <property type="entry name" value="LRR_dom_sf"/>
</dbReference>
<dbReference type="OrthoDB" id="561197at2759"/>
<gene>
    <name evidence="4" type="ORF">CEUSTIGMA_g1135.t1</name>
</gene>
<proteinExistence type="predicted"/>
<dbReference type="Proteomes" id="UP000232323">
    <property type="component" value="Unassembled WGS sequence"/>
</dbReference>
<feature type="signal peptide" evidence="3">
    <location>
        <begin position="1"/>
        <end position="27"/>
    </location>
</feature>
<keyword evidence="5" id="KW-1185">Reference proteome</keyword>
<evidence type="ECO:0000313" key="5">
    <source>
        <dbReference type="Proteomes" id="UP000232323"/>
    </source>
</evidence>
<evidence type="ECO:0000256" key="1">
    <source>
        <dbReference type="ARBA" id="ARBA00004430"/>
    </source>
</evidence>
<keyword evidence="3" id="KW-0732">Signal</keyword>
<feature type="transmembrane region" description="Helical" evidence="2">
    <location>
        <begin position="880"/>
        <end position="901"/>
    </location>
</feature>
<accession>A0A250WS61</accession>
<feature type="transmembrane region" description="Helical" evidence="2">
    <location>
        <begin position="701"/>
        <end position="724"/>
    </location>
</feature>
<name>A0A250WS61_9CHLO</name>
<feature type="transmembrane region" description="Helical" evidence="2">
    <location>
        <begin position="1011"/>
        <end position="1031"/>
    </location>
</feature>
<sequence length="1108" mass="120772">MLQKFVSLWPASLVILLTLSSTKPAQSSTSSITFIEPLLQVPASKLSLSTSPSSNAYALGMSSSTSARVAPVQLLFNDTDVPYKKDNLLTGIFRRYYYVASTLLTSGRTFLIHPSNNTSLCLTFSNITSNLSSANAVAGLPLQFTPCNFSSAGGMPALNSQLFKLLRRCDLLPPYKNHSSSTPYILQMWSPKNENGTNSSIPFAQESGPWPVVPCAEWDLVQGLMVQQPCSFSSAQQWLLPAVNSTLYQAPDPTQSLCPTRSESVFLASSPLDLMCMLSNVLGCPGAANWTHAIQIFNATGGGAVNTTLLPAACFSVNLLDIFLYDGAFTQVFFWRGRREPFTPSVTTIASLVTLANTYLWGNSGQLWPYNQTLMAWFTAVDVQLLLNSTFLRAPILQAANSSSSSIVEGSAEAVYQYPWSFLATVDHFSISSALPTTRALVPPGLSPTQLPDQLLTVFKTGIRNLTLQGLGITGGLPTAWSGLSPLASGAYINLYGVYIDLSRNRLSGGLPASWMESWLGCYVTRLDLRNNLLNVSISSNQSESTCSNPVTACNFFYSSGRSLSTFARHVAFATGPTSAANLSKCGLVSLGYSGISWDASAASHTYMYSFHWLVPSTSPYVDCSIDNSCDLTVSSLYVTSVSVSPVPYALELEGNPYIWVDLPSSFTPMYQQPWFAVPVCTKDAMFGDRLRNLCSDFTPFPIVVVVWVLIGIASITCFLVGVVMRRRHISRSVGCDERGMNATQAAGHHQKMTVTEVTPPPSEDNLAKTVLSVNHQSSEDPSGSAVYCHTSCDIGNSYSLFTNKAEVGEIKAAGSDQANIVTLERKVGFADFLARHRFRLKFVFQSGTMIYILTWSVFLTAQVHVQFQLCQATALCNTFVFPLLIAFSAAPGWVTGFLICRALSSEWSRDKLMHKAWLSQGRTGYILRSLLYSGLAFLSAIAACFLAVPILLLPVVGWFFIRFRFLDRKMPSVMCILSCLSAPLLAAPMSILVTYLYMGDYSISSGEDSNTAIFLINQIGHAVAICNWFLSLNLRRDAWSVLHKVIVLDHADPPPWHIYPEQQAAEEYCTAFPRNITSTDASAEIAPPPTHLFQLSTASQLPLVAAA</sequence>
<evidence type="ECO:0000256" key="2">
    <source>
        <dbReference type="SAM" id="Phobius"/>
    </source>
</evidence>
<organism evidence="4 5">
    <name type="scientific">Chlamydomonas eustigma</name>
    <dbReference type="NCBI Taxonomy" id="1157962"/>
    <lineage>
        <taxon>Eukaryota</taxon>
        <taxon>Viridiplantae</taxon>
        <taxon>Chlorophyta</taxon>
        <taxon>core chlorophytes</taxon>
        <taxon>Chlorophyceae</taxon>
        <taxon>CS clade</taxon>
        <taxon>Chlamydomonadales</taxon>
        <taxon>Chlamydomonadaceae</taxon>
        <taxon>Chlamydomonas</taxon>
    </lineage>
</organism>
<feature type="transmembrane region" description="Helical" evidence="2">
    <location>
        <begin position="843"/>
        <end position="860"/>
    </location>
</feature>
<protein>
    <recommendedName>
        <fullName evidence="6">GP46-like surface antigen</fullName>
    </recommendedName>
</protein>
<dbReference type="GO" id="GO:0005930">
    <property type="term" value="C:axoneme"/>
    <property type="evidence" value="ECO:0007669"/>
    <property type="project" value="UniProtKB-SubCell"/>
</dbReference>
<dbReference type="EMBL" id="BEGY01000004">
    <property type="protein sequence ID" value="GAX73684.1"/>
    <property type="molecule type" value="Genomic_DNA"/>
</dbReference>
<keyword evidence="2" id="KW-1133">Transmembrane helix</keyword>
<keyword evidence="2" id="KW-0812">Transmembrane</keyword>
<evidence type="ECO:0008006" key="6">
    <source>
        <dbReference type="Google" id="ProtNLM"/>
    </source>
</evidence>
<evidence type="ECO:0000313" key="4">
    <source>
        <dbReference type="EMBL" id="GAX73684.1"/>
    </source>
</evidence>